<reference evidence="1" key="1">
    <citation type="journal article" date="2012" name="PLoS ONE">
        <title>Gene sets for utilization of primary and secondary nutrition supplies in the distal gut of endangered iberian lynx.</title>
        <authorList>
            <person name="Alcaide M."/>
            <person name="Messina E."/>
            <person name="Richter M."/>
            <person name="Bargiela R."/>
            <person name="Peplies J."/>
            <person name="Huws S.A."/>
            <person name="Newbold C.J."/>
            <person name="Golyshin P.N."/>
            <person name="Simon M.A."/>
            <person name="Lopez G."/>
            <person name="Yakimov M.M."/>
            <person name="Ferrer M."/>
        </authorList>
    </citation>
    <scope>NUCLEOTIDE SEQUENCE</scope>
</reference>
<evidence type="ECO:0000313" key="1">
    <source>
        <dbReference type="EMBL" id="EJX05938.1"/>
    </source>
</evidence>
<dbReference type="EC" id="5.1.3.13" evidence="1"/>
<dbReference type="Pfam" id="PF00908">
    <property type="entry name" value="dTDP_sugar_isom"/>
    <property type="match status" value="1"/>
</dbReference>
<name>J9GT97_9ZZZZ</name>
<accession>J9GT97</accession>
<protein>
    <submittedName>
        <fullName evidence="1">dTDP-4-dehydrorhamnose 3,5-epimerase</fullName>
        <ecNumber evidence="1">5.1.3.13</ecNumber>
    </submittedName>
</protein>
<gene>
    <name evidence="1" type="ORF">EVA_05956</name>
</gene>
<proteinExistence type="predicted"/>
<organism evidence="1">
    <name type="scientific">gut metagenome</name>
    <dbReference type="NCBI Taxonomy" id="749906"/>
    <lineage>
        <taxon>unclassified sequences</taxon>
        <taxon>metagenomes</taxon>
        <taxon>organismal metagenomes</taxon>
    </lineage>
</organism>
<dbReference type="PANTHER" id="PTHR21047">
    <property type="entry name" value="DTDP-6-DEOXY-D-GLUCOSE-3,5 EPIMERASE"/>
    <property type="match status" value="1"/>
</dbReference>
<dbReference type="InterPro" id="IPR014710">
    <property type="entry name" value="RmlC-like_jellyroll"/>
</dbReference>
<dbReference type="AlphaFoldDB" id="J9GT97"/>
<dbReference type="GO" id="GO:0005829">
    <property type="term" value="C:cytosol"/>
    <property type="evidence" value="ECO:0007669"/>
    <property type="project" value="TreeGrafter"/>
</dbReference>
<keyword evidence="1" id="KW-0413">Isomerase</keyword>
<comment type="caution">
    <text evidence="1">The sequence shown here is derived from an EMBL/GenBank/DDBJ whole genome shotgun (WGS) entry which is preliminary data.</text>
</comment>
<dbReference type="GO" id="GO:0000271">
    <property type="term" value="P:polysaccharide biosynthetic process"/>
    <property type="evidence" value="ECO:0007669"/>
    <property type="project" value="TreeGrafter"/>
</dbReference>
<dbReference type="Gene3D" id="2.60.120.10">
    <property type="entry name" value="Jelly Rolls"/>
    <property type="match status" value="1"/>
</dbReference>
<dbReference type="InterPro" id="IPR000888">
    <property type="entry name" value="RmlC-like"/>
</dbReference>
<sequence>MAVELSAENKRQLFIPQGFAHGFHVLSDEAIFTYKVDNPYTPTHERGIRYDDPTINVDWKITEDESLNLSEKDSKAPMLNNAEINFKF</sequence>
<dbReference type="GO" id="GO:0008830">
    <property type="term" value="F:dTDP-4-dehydrorhamnose 3,5-epimerase activity"/>
    <property type="evidence" value="ECO:0007669"/>
    <property type="project" value="UniProtKB-EC"/>
</dbReference>
<dbReference type="EMBL" id="AMCI01001323">
    <property type="protein sequence ID" value="EJX05938.1"/>
    <property type="molecule type" value="Genomic_DNA"/>
</dbReference>
<dbReference type="PANTHER" id="PTHR21047:SF2">
    <property type="entry name" value="THYMIDINE DIPHOSPHO-4-KETO-RHAMNOSE 3,5-EPIMERASE"/>
    <property type="match status" value="1"/>
</dbReference>
<dbReference type="InterPro" id="IPR011051">
    <property type="entry name" value="RmlC_Cupin_sf"/>
</dbReference>
<dbReference type="SUPFAM" id="SSF51182">
    <property type="entry name" value="RmlC-like cupins"/>
    <property type="match status" value="1"/>
</dbReference>